<evidence type="ECO:0000313" key="6">
    <source>
        <dbReference type="RefSeq" id="XP_002741767.1"/>
    </source>
</evidence>
<dbReference type="Pfam" id="PF00887">
    <property type="entry name" value="ACBP"/>
    <property type="match status" value="1"/>
</dbReference>
<dbReference type="SUPFAM" id="SSF101576">
    <property type="entry name" value="Supernatant protein factor (SPF), C-terminal domain"/>
    <property type="match status" value="1"/>
</dbReference>
<dbReference type="Proteomes" id="UP000694865">
    <property type="component" value="Unplaced"/>
</dbReference>
<dbReference type="InterPro" id="IPR035984">
    <property type="entry name" value="Acyl-CoA-binding_sf"/>
</dbReference>
<dbReference type="InterPro" id="IPR009038">
    <property type="entry name" value="GOLD_dom"/>
</dbReference>
<name>A0ABM0H0Z7_SACKO</name>
<feature type="region of interest" description="Disordered" evidence="2">
    <location>
        <begin position="437"/>
        <end position="472"/>
    </location>
</feature>
<dbReference type="InterPro" id="IPR000582">
    <property type="entry name" value="Acyl-CoA-binding_protein"/>
</dbReference>
<dbReference type="GeneID" id="100373838"/>
<evidence type="ECO:0000256" key="1">
    <source>
        <dbReference type="ARBA" id="ARBA00022990"/>
    </source>
</evidence>
<organism evidence="5 6">
    <name type="scientific">Saccoglossus kowalevskii</name>
    <name type="common">Acorn worm</name>
    <dbReference type="NCBI Taxonomy" id="10224"/>
    <lineage>
        <taxon>Eukaryota</taxon>
        <taxon>Metazoa</taxon>
        <taxon>Hemichordata</taxon>
        <taxon>Enteropneusta</taxon>
        <taxon>Harrimaniidae</taxon>
        <taxon>Saccoglossus</taxon>
    </lineage>
</organism>
<dbReference type="Gene3D" id="1.20.80.10">
    <property type="match status" value="1"/>
</dbReference>
<gene>
    <name evidence="6" type="primary">LOC100373838</name>
</gene>
<keyword evidence="1" id="KW-0007">Acetylation</keyword>
<proteinExistence type="predicted"/>
<accession>A0ABM0H0Z7</accession>
<feature type="compositionally biased region" description="Basic and acidic residues" evidence="2">
    <location>
        <begin position="455"/>
        <end position="470"/>
    </location>
</feature>
<protein>
    <submittedName>
        <fullName evidence="6">Golgi resident protein GCP60-like</fullName>
    </submittedName>
</protein>
<dbReference type="PROSITE" id="PS50866">
    <property type="entry name" value="GOLD"/>
    <property type="match status" value="1"/>
</dbReference>
<dbReference type="InterPro" id="IPR014352">
    <property type="entry name" value="FERM/acyl-CoA-bd_prot_sf"/>
</dbReference>
<evidence type="ECO:0000259" key="4">
    <source>
        <dbReference type="PROSITE" id="PS51228"/>
    </source>
</evidence>
<keyword evidence="5" id="KW-1185">Reference proteome</keyword>
<sequence>MATDLGRLEATVDGLTINVEEDPPSTASSTTLTDMPDFEDKWGFTVKEMYRLSLQFYREMEGKVVHLSYKDKLKLVAYCKQVSHGKCDPNSSPPVGVLDVIGNDRRKEWLSLGDMSKETAMQSFCILLDKRCPQLNPWIEAHKREKDEQERKRRIETERRRHEEEEQKRSMLEDQSRKQAEEERLRQEQQRIQIKQMLDQQTYPQFAQYALQQYPNNQEQQQVLIKQLQENYFQQYMQQVYQQQLQLQQKITTGMNGELESPQQVQTEDHQKLQSSPATVEKTCQSVAMGAGDMPNAVMNGQHHHHDDEDVMQSANPQVNSVEQTELHVHDARCSHDRAEGHDDVQGTDGSSCEESYPPIANASMWTRPQIKEFKDQLRKDPESVIKVGRGETVTVRVPTHEDGTCLFWEFTTDHYDVGFGLYFEWSIAPSNAISVHVSESSDEEDDLDDEEGERGDLERGGRKDDRPPTDEIIPVYRRDCHEEVYAGSHVYPGRGVYLLKFDNSYSLFRSKTLYYRVYYTR</sequence>
<dbReference type="Gene3D" id="2.60.120.680">
    <property type="entry name" value="GOLD domain"/>
    <property type="match status" value="1"/>
</dbReference>
<dbReference type="InterPro" id="IPR036598">
    <property type="entry name" value="GOLD_dom_sf"/>
</dbReference>
<reference evidence="6" key="1">
    <citation type="submission" date="2025-08" db="UniProtKB">
        <authorList>
            <consortium name="RefSeq"/>
        </authorList>
    </citation>
    <scope>IDENTIFICATION</scope>
    <source>
        <tissue evidence="6">Testes</tissue>
    </source>
</reference>
<dbReference type="RefSeq" id="XP_002741767.1">
    <property type="nucleotide sequence ID" value="XM_002741721.2"/>
</dbReference>
<dbReference type="InterPro" id="IPR052269">
    <property type="entry name" value="Golgi-PI4KB_interaction"/>
</dbReference>
<dbReference type="PANTHER" id="PTHR22973:SF12">
    <property type="entry name" value="LD35087P"/>
    <property type="match status" value="1"/>
</dbReference>
<dbReference type="PROSITE" id="PS51228">
    <property type="entry name" value="ACB_2"/>
    <property type="match status" value="1"/>
</dbReference>
<evidence type="ECO:0000313" key="5">
    <source>
        <dbReference type="Proteomes" id="UP000694865"/>
    </source>
</evidence>
<feature type="compositionally biased region" description="Acidic residues" evidence="2">
    <location>
        <begin position="441"/>
        <end position="454"/>
    </location>
</feature>
<dbReference type="SUPFAM" id="SSF47027">
    <property type="entry name" value="Acyl-CoA binding protein"/>
    <property type="match status" value="1"/>
</dbReference>
<dbReference type="Pfam" id="PF13897">
    <property type="entry name" value="GOLD_2"/>
    <property type="match status" value="1"/>
</dbReference>
<feature type="region of interest" description="Disordered" evidence="2">
    <location>
        <begin position="143"/>
        <end position="185"/>
    </location>
</feature>
<feature type="domain" description="GOLD" evidence="3">
    <location>
        <begin position="375"/>
        <end position="520"/>
    </location>
</feature>
<dbReference type="PANTHER" id="PTHR22973">
    <property type="entry name" value="LD35087P"/>
    <property type="match status" value="1"/>
</dbReference>
<evidence type="ECO:0000256" key="2">
    <source>
        <dbReference type="SAM" id="MobiDB-lite"/>
    </source>
</evidence>
<evidence type="ECO:0000259" key="3">
    <source>
        <dbReference type="PROSITE" id="PS50866"/>
    </source>
</evidence>
<feature type="domain" description="ACB" evidence="4">
    <location>
        <begin position="46"/>
        <end position="137"/>
    </location>
</feature>